<dbReference type="InterPro" id="IPR014284">
    <property type="entry name" value="RNA_pol_sigma-70_dom"/>
</dbReference>
<keyword evidence="10" id="KW-1185">Reference proteome</keyword>
<dbReference type="Proteomes" id="UP000680514">
    <property type="component" value="Chromosome"/>
</dbReference>
<sequence length="215" mass="24575">MPSLAGALALPLSVDRFPPLARARTLPAMDDGAQDSDEQLMLDWVAGDAGAFEQLYSRHRTRLYRFLLRHVRDNALADEFFQDIWQKVIGARAGWVPDAPFGTWLYRIAHNRLGDHWRALKYRPPAPEDADERALRIPDPDTPERNLSEFEQRRRLQRALDALPPEQREVVLLRLEQELTLEEIGAITGVGRETVKSRLRYAMDKLRAGLGTESP</sequence>
<keyword evidence="3" id="KW-0731">Sigma factor</keyword>
<evidence type="ECO:0000256" key="5">
    <source>
        <dbReference type="ARBA" id="ARBA00023163"/>
    </source>
</evidence>
<dbReference type="PANTHER" id="PTHR43133">
    <property type="entry name" value="RNA POLYMERASE ECF-TYPE SIGMA FACTO"/>
    <property type="match status" value="1"/>
</dbReference>
<dbReference type="PANTHER" id="PTHR43133:SF8">
    <property type="entry name" value="RNA POLYMERASE SIGMA FACTOR HI_1459-RELATED"/>
    <property type="match status" value="1"/>
</dbReference>
<dbReference type="EMBL" id="AP024546">
    <property type="protein sequence ID" value="BCT94331.1"/>
    <property type="molecule type" value="Genomic_DNA"/>
</dbReference>
<evidence type="ECO:0000256" key="2">
    <source>
        <dbReference type="ARBA" id="ARBA00023015"/>
    </source>
</evidence>
<dbReference type="InterPro" id="IPR007630">
    <property type="entry name" value="RNA_pol_sigma70_r4"/>
</dbReference>
<dbReference type="Gene3D" id="1.10.10.10">
    <property type="entry name" value="Winged helix-like DNA-binding domain superfamily/Winged helix DNA-binding domain"/>
    <property type="match status" value="1"/>
</dbReference>
<dbReference type="SUPFAM" id="SSF88659">
    <property type="entry name" value="Sigma3 and sigma4 domains of RNA polymerase sigma factors"/>
    <property type="match status" value="1"/>
</dbReference>
<keyword evidence="4" id="KW-0238">DNA-binding</keyword>
<evidence type="ECO:0000256" key="3">
    <source>
        <dbReference type="ARBA" id="ARBA00023082"/>
    </source>
</evidence>
<organism evidence="9 10">
    <name type="scientific">Lysobacter helvus</name>
    <dbReference type="NCBI Taxonomy" id="2675059"/>
    <lineage>
        <taxon>Bacteria</taxon>
        <taxon>Pseudomonadati</taxon>
        <taxon>Pseudomonadota</taxon>
        <taxon>Gammaproteobacteria</taxon>
        <taxon>Lysobacterales</taxon>
        <taxon>Lysobacteraceae</taxon>
        <taxon>Lysobacter</taxon>
    </lineage>
</organism>
<dbReference type="InterPro" id="IPR013325">
    <property type="entry name" value="RNA_pol_sigma_r2"/>
</dbReference>
<dbReference type="InterPro" id="IPR013324">
    <property type="entry name" value="RNA_pol_sigma_r3/r4-like"/>
</dbReference>
<dbReference type="Pfam" id="PF04542">
    <property type="entry name" value="Sigma70_r2"/>
    <property type="match status" value="1"/>
</dbReference>
<reference evidence="9 10" key="1">
    <citation type="submission" date="2021-03" db="EMBL/GenBank/DDBJ databases">
        <title>Complete Genome Sequences of Two Lysobacter Strains Isolated from Sea Water (Lysobacter caseinilyticus) and Soil (Lysobacter helvus) in South Korea.</title>
        <authorList>
            <person name="Watanabe Y."/>
            <person name="Arakawa K."/>
        </authorList>
    </citation>
    <scope>NUCLEOTIDE SEQUENCE [LARGE SCALE GENOMIC DNA]</scope>
    <source>
        <strain evidence="9 10">D10</strain>
    </source>
</reference>
<evidence type="ECO:0000313" key="10">
    <source>
        <dbReference type="Proteomes" id="UP000680514"/>
    </source>
</evidence>
<protein>
    <submittedName>
        <fullName evidence="9">Ecf-type RNA polymerase sigma factor</fullName>
    </submittedName>
</protein>
<gene>
    <name evidence="9" type="ORF">LYSHEL_02020</name>
</gene>
<proteinExistence type="inferred from homology"/>
<dbReference type="Gene3D" id="1.10.1740.10">
    <property type="match status" value="1"/>
</dbReference>
<evidence type="ECO:0000259" key="8">
    <source>
        <dbReference type="Pfam" id="PF04545"/>
    </source>
</evidence>
<dbReference type="NCBIfam" id="NF009166">
    <property type="entry name" value="PRK12513.1"/>
    <property type="match status" value="1"/>
</dbReference>
<feature type="domain" description="RNA polymerase sigma-70 region 2" evidence="7">
    <location>
        <begin position="55"/>
        <end position="120"/>
    </location>
</feature>
<name>A0ABM7QA20_9GAMM</name>
<dbReference type="InterPro" id="IPR007627">
    <property type="entry name" value="RNA_pol_sigma70_r2"/>
</dbReference>
<dbReference type="Pfam" id="PF04545">
    <property type="entry name" value="Sigma70_r4"/>
    <property type="match status" value="1"/>
</dbReference>
<evidence type="ECO:0000256" key="6">
    <source>
        <dbReference type="SAM" id="MobiDB-lite"/>
    </source>
</evidence>
<feature type="compositionally biased region" description="Basic and acidic residues" evidence="6">
    <location>
        <begin position="132"/>
        <end position="148"/>
    </location>
</feature>
<dbReference type="NCBIfam" id="TIGR02937">
    <property type="entry name" value="sigma70-ECF"/>
    <property type="match status" value="1"/>
</dbReference>
<evidence type="ECO:0000313" key="9">
    <source>
        <dbReference type="EMBL" id="BCT94331.1"/>
    </source>
</evidence>
<dbReference type="CDD" id="cd06171">
    <property type="entry name" value="Sigma70_r4"/>
    <property type="match status" value="1"/>
</dbReference>
<comment type="similarity">
    <text evidence="1">Belongs to the sigma-70 factor family. ECF subfamily.</text>
</comment>
<keyword evidence="5" id="KW-0804">Transcription</keyword>
<feature type="region of interest" description="Disordered" evidence="6">
    <location>
        <begin position="128"/>
        <end position="148"/>
    </location>
</feature>
<evidence type="ECO:0000259" key="7">
    <source>
        <dbReference type="Pfam" id="PF04542"/>
    </source>
</evidence>
<evidence type="ECO:0000256" key="4">
    <source>
        <dbReference type="ARBA" id="ARBA00023125"/>
    </source>
</evidence>
<dbReference type="SUPFAM" id="SSF88946">
    <property type="entry name" value="Sigma2 domain of RNA polymerase sigma factors"/>
    <property type="match status" value="1"/>
</dbReference>
<accession>A0ABM7QA20</accession>
<evidence type="ECO:0000256" key="1">
    <source>
        <dbReference type="ARBA" id="ARBA00010641"/>
    </source>
</evidence>
<keyword evidence="2" id="KW-0805">Transcription regulation</keyword>
<feature type="domain" description="RNA polymerase sigma-70 region 4" evidence="8">
    <location>
        <begin position="159"/>
        <end position="208"/>
    </location>
</feature>
<dbReference type="InterPro" id="IPR036388">
    <property type="entry name" value="WH-like_DNA-bd_sf"/>
</dbReference>
<dbReference type="InterPro" id="IPR039425">
    <property type="entry name" value="RNA_pol_sigma-70-like"/>
</dbReference>